<evidence type="ECO:0000256" key="2">
    <source>
        <dbReference type="ARBA" id="ARBA00022737"/>
    </source>
</evidence>
<dbReference type="SUPFAM" id="SSF52075">
    <property type="entry name" value="Outer arm dynein light chain 1"/>
    <property type="match status" value="1"/>
</dbReference>
<keyword evidence="1" id="KW-0433">Leucine-rich repeat</keyword>
<gene>
    <name evidence="3" type="primary">SOG2_1</name>
    <name evidence="3" type="ORF">SLS55_001957</name>
</gene>
<reference evidence="3 4" key="1">
    <citation type="submission" date="2024-02" db="EMBL/GenBank/DDBJ databases">
        <title>De novo assembly and annotation of 12 fungi associated with fruit tree decline syndrome in Ontario, Canada.</title>
        <authorList>
            <person name="Sulman M."/>
            <person name="Ellouze W."/>
            <person name="Ilyukhin E."/>
        </authorList>
    </citation>
    <scope>NUCLEOTIDE SEQUENCE [LARGE SCALE GENOMIC DNA]</scope>
    <source>
        <strain evidence="3 4">FDS-637</strain>
    </source>
</reference>
<evidence type="ECO:0000313" key="3">
    <source>
        <dbReference type="EMBL" id="KAL0262982.1"/>
    </source>
</evidence>
<dbReference type="Pfam" id="PF13855">
    <property type="entry name" value="LRR_8"/>
    <property type="match status" value="1"/>
</dbReference>
<dbReference type="PANTHER" id="PTHR48051:SF1">
    <property type="entry name" value="RAS SUPPRESSOR PROTEIN 1"/>
    <property type="match status" value="1"/>
</dbReference>
<organism evidence="3 4">
    <name type="scientific">Diplodia seriata</name>
    <dbReference type="NCBI Taxonomy" id="420778"/>
    <lineage>
        <taxon>Eukaryota</taxon>
        <taxon>Fungi</taxon>
        <taxon>Dikarya</taxon>
        <taxon>Ascomycota</taxon>
        <taxon>Pezizomycotina</taxon>
        <taxon>Dothideomycetes</taxon>
        <taxon>Dothideomycetes incertae sedis</taxon>
        <taxon>Botryosphaeriales</taxon>
        <taxon>Botryosphaeriaceae</taxon>
        <taxon>Diplodia</taxon>
    </lineage>
</organism>
<dbReference type="GeneID" id="92006042"/>
<dbReference type="InterPro" id="IPR003591">
    <property type="entry name" value="Leu-rich_rpt_typical-subtyp"/>
</dbReference>
<protein>
    <submittedName>
        <fullName evidence="3">RAM signaling network component</fullName>
    </submittedName>
</protein>
<dbReference type="Proteomes" id="UP001430584">
    <property type="component" value="Unassembled WGS sequence"/>
</dbReference>
<dbReference type="Gene3D" id="3.80.10.10">
    <property type="entry name" value="Ribonuclease Inhibitor"/>
    <property type="match status" value="1"/>
</dbReference>
<dbReference type="InterPro" id="IPR050216">
    <property type="entry name" value="LRR_domain-containing"/>
</dbReference>
<dbReference type="SMART" id="SM00369">
    <property type="entry name" value="LRR_TYP"/>
    <property type="match status" value="2"/>
</dbReference>
<sequence>MSEDRPPLSDDEVVALVRKTIEQVREDTTRRTEPDVVKDLAQPGITIDLGHHGIRRLPEDVIDIIKADIERCVAAKLLRQEPASGEADDWCAATGACTALIKPQTGPILQLPTLEILDVSKNKIREIPEEISNLTSLKVLAIQRNRIERLPVCLGDISSLHMLKLDGNPIAFPPPEICTIKDKTPAPSGDNERDALITTQVKRYLRQVATRERLKVESEGDSRYAPLLSAPRPSYTSLHRVQ</sequence>
<proteinExistence type="predicted"/>
<name>A0ABR3CQT8_9PEZI</name>
<accession>A0ABR3CQT8</accession>
<dbReference type="RefSeq" id="XP_066636011.1">
    <property type="nucleotide sequence ID" value="XM_066773444.1"/>
</dbReference>
<evidence type="ECO:0000313" key="4">
    <source>
        <dbReference type="Proteomes" id="UP001430584"/>
    </source>
</evidence>
<dbReference type="EMBL" id="JAJVCZ030000002">
    <property type="protein sequence ID" value="KAL0262982.1"/>
    <property type="molecule type" value="Genomic_DNA"/>
</dbReference>
<keyword evidence="4" id="KW-1185">Reference proteome</keyword>
<dbReference type="InterPro" id="IPR032675">
    <property type="entry name" value="LRR_dom_sf"/>
</dbReference>
<dbReference type="PROSITE" id="PS51450">
    <property type="entry name" value="LRR"/>
    <property type="match status" value="1"/>
</dbReference>
<dbReference type="PANTHER" id="PTHR48051">
    <property type="match status" value="1"/>
</dbReference>
<dbReference type="InterPro" id="IPR001611">
    <property type="entry name" value="Leu-rich_rpt"/>
</dbReference>
<evidence type="ECO:0000256" key="1">
    <source>
        <dbReference type="ARBA" id="ARBA00022614"/>
    </source>
</evidence>
<keyword evidence="2" id="KW-0677">Repeat</keyword>
<comment type="caution">
    <text evidence="3">The sequence shown here is derived from an EMBL/GenBank/DDBJ whole genome shotgun (WGS) entry which is preliminary data.</text>
</comment>